<evidence type="ECO:0000256" key="2">
    <source>
        <dbReference type="SAM" id="Phobius"/>
    </source>
</evidence>
<accession>A0A0R1ZWW9</accession>
<dbReference type="EMBL" id="AYYO01000003">
    <property type="protein sequence ID" value="KRM56603.1"/>
    <property type="molecule type" value="Genomic_DNA"/>
</dbReference>
<proteinExistence type="predicted"/>
<sequence length="127" mass="13767">MIVDNTARMLDPQTQPQQAPKKQQKTAPVVQPQPSKHVAFSPLERVLVCTIAIAVTTIAILCLFAQFGLSGARRTYQNTQTKISQTATQIDTYQQSVSELTASSRLTAFAKAHGLTVVNGSIKQAVK</sequence>
<reference evidence="3 4" key="1">
    <citation type="journal article" date="2015" name="Genome Announc.">
        <title>Expanding the biotechnology potential of lactobacilli through comparative genomics of 213 strains and associated genera.</title>
        <authorList>
            <person name="Sun Z."/>
            <person name="Harris H.M."/>
            <person name="McCann A."/>
            <person name="Guo C."/>
            <person name="Argimon S."/>
            <person name="Zhang W."/>
            <person name="Yang X."/>
            <person name="Jeffery I.B."/>
            <person name="Cooney J.C."/>
            <person name="Kagawa T.F."/>
            <person name="Liu W."/>
            <person name="Song Y."/>
            <person name="Salvetti E."/>
            <person name="Wrobel A."/>
            <person name="Rasinkangas P."/>
            <person name="Parkhill J."/>
            <person name="Rea M.C."/>
            <person name="O'Sullivan O."/>
            <person name="Ritari J."/>
            <person name="Douillard F.P."/>
            <person name="Paul Ross R."/>
            <person name="Yang R."/>
            <person name="Briner A.E."/>
            <person name="Felis G.E."/>
            <person name="de Vos W.M."/>
            <person name="Barrangou R."/>
            <person name="Klaenhammer T.R."/>
            <person name="Caufield P.W."/>
            <person name="Cui Y."/>
            <person name="Zhang H."/>
            <person name="O'Toole P.W."/>
        </authorList>
    </citation>
    <scope>NUCLEOTIDE SEQUENCE [LARGE SCALE GENOMIC DNA]</scope>
    <source>
        <strain evidence="3 4">DSM 20505</strain>
    </source>
</reference>
<gene>
    <name evidence="3" type="ORF">FC18_GL002089</name>
</gene>
<dbReference type="AlphaFoldDB" id="A0A0R1ZWW9"/>
<keyword evidence="4" id="KW-1185">Reference proteome</keyword>
<evidence type="ECO:0008006" key="5">
    <source>
        <dbReference type="Google" id="ProtNLM"/>
    </source>
</evidence>
<dbReference type="OrthoDB" id="2300328at2"/>
<feature type="compositionally biased region" description="Low complexity" evidence="1">
    <location>
        <begin position="12"/>
        <end position="28"/>
    </location>
</feature>
<evidence type="ECO:0000256" key="1">
    <source>
        <dbReference type="SAM" id="MobiDB-lite"/>
    </source>
</evidence>
<organism evidence="3 4">
    <name type="scientific">Lacticaseibacillus sharpeae JCM 1186 = DSM 20505</name>
    <dbReference type="NCBI Taxonomy" id="1291052"/>
    <lineage>
        <taxon>Bacteria</taxon>
        <taxon>Bacillati</taxon>
        <taxon>Bacillota</taxon>
        <taxon>Bacilli</taxon>
        <taxon>Lactobacillales</taxon>
        <taxon>Lactobacillaceae</taxon>
        <taxon>Lacticaseibacillus</taxon>
    </lineage>
</organism>
<dbReference type="STRING" id="1291052.FC18_GL002089"/>
<keyword evidence="2" id="KW-0812">Transmembrane</keyword>
<dbReference type="Proteomes" id="UP000051679">
    <property type="component" value="Unassembled WGS sequence"/>
</dbReference>
<keyword evidence="2" id="KW-1133">Transmembrane helix</keyword>
<protein>
    <recommendedName>
        <fullName evidence="5">Cell division protein FtsL</fullName>
    </recommendedName>
</protein>
<evidence type="ECO:0000313" key="3">
    <source>
        <dbReference type="EMBL" id="KRM56603.1"/>
    </source>
</evidence>
<dbReference type="PATRIC" id="fig|1291052.5.peg.2150"/>
<evidence type="ECO:0000313" key="4">
    <source>
        <dbReference type="Proteomes" id="UP000051679"/>
    </source>
</evidence>
<keyword evidence="2" id="KW-0472">Membrane</keyword>
<name>A0A0R1ZWW9_9LACO</name>
<feature type="region of interest" description="Disordered" evidence="1">
    <location>
        <begin position="1"/>
        <end position="33"/>
    </location>
</feature>
<comment type="caution">
    <text evidence="3">The sequence shown here is derived from an EMBL/GenBank/DDBJ whole genome shotgun (WGS) entry which is preliminary data.</text>
</comment>
<feature type="transmembrane region" description="Helical" evidence="2">
    <location>
        <begin position="45"/>
        <end position="69"/>
    </location>
</feature>